<keyword evidence="4" id="KW-1185">Reference proteome</keyword>
<evidence type="ECO:0000313" key="3">
    <source>
        <dbReference type="EMBL" id="VFQ80922.1"/>
    </source>
</evidence>
<evidence type="ECO:0000259" key="2">
    <source>
        <dbReference type="Pfam" id="PF20167"/>
    </source>
</evidence>
<dbReference type="EMBL" id="OOIL02002225">
    <property type="protein sequence ID" value="VFQ80922.1"/>
    <property type="molecule type" value="Genomic_DNA"/>
</dbReference>
<dbReference type="OrthoDB" id="1114110at2759"/>
<feature type="compositionally biased region" description="Low complexity" evidence="1">
    <location>
        <begin position="37"/>
        <end position="53"/>
    </location>
</feature>
<feature type="compositionally biased region" description="Polar residues" evidence="1">
    <location>
        <begin position="137"/>
        <end position="147"/>
    </location>
</feature>
<feature type="region of interest" description="Disordered" evidence="1">
    <location>
        <begin position="125"/>
        <end position="230"/>
    </location>
</feature>
<name>A0A484LWM7_9ASTE</name>
<feature type="domain" description="Putative plant transposon protein" evidence="2">
    <location>
        <begin position="277"/>
        <end position="453"/>
    </location>
</feature>
<dbReference type="InterPro" id="IPR046796">
    <property type="entry name" value="Transposase_32_dom"/>
</dbReference>
<evidence type="ECO:0000256" key="1">
    <source>
        <dbReference type="SAM" id="MobiDB-lite"/>
    </source>
</evidence>
<evidence type="ECO:0000313" key="4">
    <source>
        <dbReference type="Proteomes" id="UP000595140"/>
    </source>
</evidence>
<feature type="region of interest" description="Disordered" evidence="1">
    <location>
        <begin position="13"/>
        <end position="54"/>
    </location>
</feature>
<dbReference type="Proteomes" id="UP000595140">
    <property type="component" value="Unassembled WGS sequence"/>
</dbReference>
<protein>
    <recommendedName>
        <fullName evidence="2">Putative plant transposon protein domain-containing protein</fullName>
    </recommendedName>
</protein>
<dbReference type="AlphaFoldDB" id="A0A484LWM7"/>
<sequence>MVRIKMALPQRWTGKARLQKKKLQRPSWTKLFSRGESSSSTAAQTQATTNSSALPLISDDDGLYLPILQPSEVLRLEYTPINPKESTKNPNTKEGICEEEVLGEILEEKEPIVACSTVPFQNSACNTEGGDTERRNNTGPTQWSLRQARSLHHTENSPEKKTEVQESKKKEKKMKPQSESKKRKESEVCPSPKPPVKRTKSTPDFPSSSRQGRETRSSKNSQPSCTPGKQSVKLFPSIVAKSHFSDVVKKSIIPQRNLDVSDFSKKTNLLPTLKSNKLLKFVTLPGSHVKKVIHEFYCNLSESCVTKYDPSYHKVFFRGKLYDFSPSVINSFLGTDPNPVSTPIDEETVWSDDLTNGLRDYQHGKSKVPSSVLKISYALLLRIAAFHWMPTTHTNTVPLCIATLIYRIKKNVPFDLGRVVFDQVMTFAAEKYKKNKNGLPYPLLVYSILKNQGFEKKENEEEEIIPALLQVDARHLEGSHFNDMAAAGASSAATQNPA</sequence>
<proteinExistence type="predicted"/>
<feature type="compositionally biased region" description="Polar residues" evidence="1">
    <location>
        <begin position="218"/>
        <end position="229"/>
    </location>
</feature>
<reference evidence="3 4" key="1">
    <citation type="submission" date="2018-04" db="EMBL/GenBank/DDBJ databases">
        <authorList>
            <person name="Vogel A."/>
        </authorList>
    </citation>
    <scope>NUCLEOTIDE SEQUENCE [LARGE SCALE GENOMIC DNA]</scope>
</reference>
<accession>A0A484LWM7</accession>
<dbReference type="Pfam" id="PF20167">
    <property type="entry name" value="Transposase_32"/>
    <property type="match status" value="1"/>
</dbReference>
<feature type="compositionally biased region" description="Basic and acidic residues" evidence="1">
    <location>
        <begin position="152"/>
        <end position="187"/>
    </location>
</feature>
<organism evidence="3 4">
    <name type="scientific">Cuscuta campestris</name>
    <dbReference type="NCBI Taxonomy" id="132261"/>
    <lineage>
        <taxon>Eukaryota</taxon>
        <taxon>Viridiplantae</taxon>
        <taxon>Streptophyta</taxon>
        <taxon>Embryophyta</taxon>
        <taxon>Tracheophyta</taxon>
        <taxon>Spermatophyta</taxon>
        <taxon>Magnoliopsida</taxon>
        <taxon>eudicotyledons</taxon>
        <taxon>Gunneridae</taxon>
        <taxon>Pentapetalae</taxon>
        <taxon>asterids</taxon>
        <taxon>lamiids</taxon>
        <taxon>Solanales</taxon>
        <taxon>Convolvulaceae</taxon>
        <taxon>Cuscuteae</taxon>
        <taxon>Cuscuta</taxon>
        <taxon>Cuscuta subgen. Grammica</taxon>
        <taxon>Cuscuta sect. Cleistogrammica</taxon>
    </lineage>
</organism>
<gene>
    <name evidence="3" type="ORF">CCAM_LOCUS22698</name>
</gene>